<evidence type="ECO:0000259" key="3">
    <source>
        <dbReference type="PROSITE" id="PS50977"/>
    </source>
</evidence>
<dbReference type="PRINTS" id="PR00455">
    <property type="entry name" value="HTHTETR"/>
</dbReference>
<keyword evidence="1 2" id="KW-0238">DNA-binding</keyword>
<dbReference type="AlphaFoldDB" id="L0F7D8"/>
<accession>L0F7D8</accession>
<evidence type="ECO:0000256" key="1">
    <source>
        <dbReference type="ARBA" id="ARBA00023125"/>
    </source>
</evidence>
<keyword evidence="5" id="KW-1185">Reference proteome</keyword>
<dbReference type="PROSITE" id="PS50977">
    <property type="entry name" value="HTH_TETR_2"/>
    <property type="match status" value="1"/>
</dbReference>
<gene>
    <name evidence="4" type="ordered locus">Desdi_1442</name>
</gene>
<protein>
    <submittedName>
        <fullName evidence="4">Transcriptional regulator</fullName>
    </submittedName>
</protein>
<dbReference type="HOGENOM" id="CLU_069356_42_0_9"/>
<organism evidence="4 5">
    <name type="scientific">Desulfitobacterium dichloroeliminans (strain LMG P-21439 / DCA1)</name>
    <dbReference type="NCBI Taxonomy" id="871963"/>
    <lineage>
        <taxon>Bacteria</taxon>
        <taxon>Bacillati</taxon>
        <taxon>Bacillota</taxon>
        <taxon>Clostridia</taxon>
        <taxon>Eubacteriales</taxon>
        <taxon>Desulfitobacteriaceae</taxon>
        <taxon>Desulfitobacterium</taxon>
    </lineage>
</organism>
<dbReference type="Proteomes" id="UP000010797">
    <property type="component" value="Chromosome"/>
</dbReference>
<dbReference type="InterPro" id="IPR009057">
    <property type="entry name" value="Homeodomain-like_sf"/>
</dbReference>
<dbReference type="SUPFAM" id="SSF46689">
    <property type="entry name" value="Homeodomain-like"/>
    <property type="match status" value="1"/>
</dbReference>
<name>L0F7D8_DESDL</name>
<dbReference type="PANTHER" id="PTHR43479:SF11">
    <property type="entry name" value="ACREF_ENVCD OPERON REPRESSOR-RELATED"/>
    <property type="match status" value="1"/>
</dbReference>
<feature type="domain" description="HTH tetR-type" evidence="3">
    <location>
        <begin position="11"/>
        <end position="71"/>
    </location>
</feature>
<dbReference type="InterPro" id="IPR050624">
    <property type="entry name" value="HTH-type_Tx_Regulator"/>
</dbReference>
<dbReference type="KEGG" id="ddl:Desdi_1442"/>
<evidence type="ECO:0000256" key="2">
    <source>
        <dbReference type="PROSITE-ProRule" id="PRU00335"/>
    </source>
</evidence>
<dbReference type="RefSeq" id="WP_015261933.1">
    <property type="nucleotide sequence ID" value="NC_019903.1"/>
</dbReference>
<sequence length="201" mass="23269">MPTAFNENEIKFIKLKLIESAQECLSKYGVRKTTVDQITEMSGISKGSFYKFYPSKEILFFTVLENYQKSIIEEVNIQFSQMDGVTPERFTEAIYGLFQNVRQSFMMNIIEKQEFEYLIRKLPEELIIEHHSFDDLIAKNMFKNISIKKDIDIGVATTSLRAIFMTMLYVSEIGEKDFDKALKLLIRGLAQQILEGGSKDV</sequence>
<dbReference type="Pfam" id="PF00440">
    <property type="entry name" value="TetR_N"/>
    <property type="match status" value="1"/>
</dbReference>
<dbReference type="STRING" id="871963.Desdi_1442"/>
<dbReference type="PANTHER" id="PTHR43479">
    <property type="entry name" value="ACREF/ENVCD OPERON REPRESSOR-RELATED"/>
    <property type="match status" value="1"/>
</dbReference>
<dbReference type="eggNOG" id="COG1309">
    <property type="taxonomic scope" value="Bacteria"/>
</dbReference>
<evidence type="ECO:0000313" key="4">
    <source>
        <dbReference type="EMBL" id="AGA68940.1"/>
    </source>
</evidence>
<dbReference type="Gene3D" id="1.10.357.10">
    <property type="entry name" value="Tetracycline Repressor, domain 2"/>
    <property type="match status" value="1"/>
</dbReference>
<dbReference type="InterPro" id="IPR001647">
    <property type="entry name" value="HTH_TetR"/>
</dbReference>
<evidence type="ECO:0000313" key="5">
    <source>
        <dbReference type="Proteomes" id="UP000010797"/>
    </source>
</evidence>
<feature type="DNA-binding region" description="H-T-H motif" evidence="2">
    <location>
        <begin position="34"/>
        <end position="53"/>
    </location>
</feature>
<dbReference type="EMBL" id="CP003344">
    <property type="protein sequence ID" value="AGA68940.1"/>
    <property type="molecule type" value="Genomic_DNA"/>
</dbReference>
<proteinExistence type="predicted"/>
<dbReference type="GO" id="GO:0003677">
    <property type="term" value="F:DNA binding"/>
    <property type="evidence" value="ECO:0007669"/>
    <property type="project" value="UniProtKB-UniRule"/>
</dbReference>
<reference evidence="5" key="1">
    <citation type="submission" date="2012-02" db="EMBL/GenBank/DDBJ databases">
        <title>Complete sequence of Desulfitobacterium dichloroeliminans LMG P-21439.</title>
        <authorList>
            <person name="Lucas S."/>
            <person name="Han J."/>
            <person name="Lapidus A."/>
            <person name="Cheng J.-F."/>
            <person name="Goodwin L."/>
            <person name="Pitluck S."/>
            <person name="Peters L."/>
            <person name="Ovchinnikova G."/>
            <person name="Teshima H."/>
            <person name="Detter J.C."/>
            <person name="Han C."/>
            <person name="Tapia R."/>
            <person name="Land M."/>
            <person name="Hauser L."/>
            <person name="Kyrpides N."/>
            <person name="Ivanova N."/>
            <person name="Pagani I."/>
            <person name="Kruse T."/>
            <person name="de Vos W.M."/>
            <person name="Boon N."/>
            <person name="Smidt H."/>
            <person name="Woyke T."/>
        </authorList>
    </citation>
    <scope>NUCLEOTIDE SEQUENCE [LARGE SCALE GENOMIC DNA]</scope>
    <source>
        <strain evidence="5">LMG P-21439 / DCA1</strain>
    </source>
</reference>
<dbReference type="OrthoDB" id="9812484at2"/>